<gene>
    <name evidence="1" type="ORF">GCM10011410_04650</name>
</gene>
<sequence length="149" mass="16280">MTGSELRSVSDQPSVKVAVRADLALLHIFRGVSEMISHAADFDLDASEDLRLAVDEVAATLIGISDSDADVLCEFSEHSAGGLRVTMTAERAVARLPKSNNFRWHIVRTLTDELSWDEDVRPPHTDSAADSYSKTVVQMVKRKASSPRG</sequence>
<comment type="caution">
    <text evidence="1">The sequence shown here is derived from an EMBL/GenBank/DDBJ whole genome shotgun (WGS) entry which is preliminary data.</text>
</comment>
<protein>
    <recommendedName>
        <fullName evidence="3">Anti-sigma factor</fullName>
    </recommendedName>
</protein>
<proteinExistence type="predicted"/>
<dbReference type="RefSeq" id="WP_188670265.1">
    <property type="nucleotide sequence ID" value="NZ_BMJH01000001.1"/>
</dbReference>
<evidence type="ECO:0008006" key="3">
    <source>
        <dbReference type="Google" id="ProtNLM"/>
    </source>
</evidence>
<reference evidence="1" key="1">
    <citation type="journal article" date="2014" name="Int. J. Syst. Evol. Microbiol.">
        <title>Complete genome sequence of Corynebacterium casei LMG S-19264T (=DSM 44701T), isolated from a smear-ripened cheese.</title>
        <authorList>
            <consortium name="US DOE Joint Genome Institute (JGI-PGF)"/>
            <person name="Walter F."/>
            <person name="Albersmeier A."/>
            <person name="Kalinowski J."/>
            <person name="Ruckert C."/>
        </authorList>
    </citation>
    <scope>NUCLEOTIDE SEQUENCE</scope>
    <source>
        <strain evidence="1">CGMCC 1.15478</strain>
    </source>
</reference>
<name>A0A916U1B2_9ACTN</name>
<dbReference type="EMBL" id="BMJH01000001">
    <property type="protein sequence ID" value="GGC55337.1"/>
    <property type="molecule type" value="Genomic_DNA"/>
</dbReference>
<dbReference type="AlphaFoldDB" id="A0A916U1B2"/>
<reference evidence="1" key="2">
    <citation type="submission" date="2020-09" db="EMBL/GenBank/DDBJ databases">
        <authorList>
            <person name="Sun Q."/>
            <person name="Zhou Y."/>
        </authorList>
    </citation>
    <scope>NUCLEOTIDE SEQUENCE</scope>
    <source>
        <strain evidence="1">CGMCC 1.15478</strain>
    </source>
</reference>
<organism evidence="1 2">
    <name type="scientific">Hoyosella rhizosphaerae</name>
    <dbReference type="NCBI Taxonomy" id="1755582"/>
    <lineage>
        <taxon>Bacteria</taxon>
        <taxon>Bacillati</taxon>
        <taxon>Actinomycetota</taxon>
        <taxon>Actinomycetes</taxon>
        <taxon>Mycobacteriales</taxon>
        <taxon>Hoyosellaceae</taxon>
        <taxon>Hoyosella</taxon>
    </lineage>
</organism>
<evidence type="ECO:0000313" key="1">
    <source>
        <dbReference type="EMBL" id="GGC55337.1"/>
    </source>
</evidence>
<dbReference type="Proteomes" id="UP000641514">
    <property type="component" value="Unassembled WGS sequence"/>
</dbReference>
<accession>A0A916U1B2</accession>
<keyword evidence="2" id="KW-1185">Reference proteome</keyword>
<evidence type="ECO:0000313" key="2">
    <source>
        <dbReference type="Proteomes" id="UP000641514"/>
    </source>
</evidence>